<keyword evidence="2" id="KW-1185">Reference proteome</keyword>
<dbReference type="Proteomes" id="UP000186817">
    <property type="component" value="Unassembled WGS sequence"/>
</dbReference>
<evidence type="ECO:0000313" key="2">
    <source>
        <dbReference type="Proteomes" id="UP000186817"/>
    </source>
</evidence>
<name>A0A1Q9EVM2_SYMMI</name>
<gene>
    <name evidence="1" type="ORF">AK812_SmicGene4718</name>
</gene>
<protein>
    <submittedName>
        <fullName evidence="1">Uncharacterized protein</fullName>
    </submittedName>
</protein>
<proteinExistence type="predicted"/>
<reference evidence="1 2" key="1">
    <citation type="submission" date="2016-02" db="EMBL/GenBank/DDBJ databases">
        <title>Genome analysis of coral dinoflagellate symbionts highlights evolutionary adaptations to a symbiotic lifestyle.</title>
        <authorList>
            <person name="Aranda M."/>
            <person name="Li Y."/>
            <person name="Liew Y.J."/>
            <person name="Baumgarten S."/>
            <person name="Simakov O."/>
            <person name="Wilson M."/>
            <person name="Piel J."/>
            <person name="Ashoor H."/>
            <person name="Bougouffa S."/>
            <person name="Bajic V.B."/>
            <person name="Ryu T."/>
            <person name="Ravasi T."/>
            <person name="Bayer T."/>
            <person name="Micklem G."/>
            <person name="Kim H."/>
            <person name="Bhak J."/>
            <person name="Lajeunesse T.C."/>
            <person name="Voolstra C.R."/>
        </authorList>
    </citation>
    <scope>NUCLEOTIDE SEQUENCE [LARGE SCALE GENOMIC DNA]</scope>
    <source>
        <strain evidence="1 2">CCMP2467</strain>
    </source>
</reference>
<dbReference type="AlphaFoldDB" id="A0A1Q9EVM2"/>
<evidence type="ECO:0000313" key="1">
    <source>
        <dbReference type="EMBL" id="OLQ11423.1"/>
    </source>
</evidence>
<organism evidence="1 2">
    <name type="scientific">Symbiodinium microadriaticum</name>
    <name type="common">Dinoflagellate</name>
    <name type="synonym">Zooxanthella microadriatica</name>
    <dbReference type="NCBI Taxonomy" id="2951"/>
    <lineage>
        <taxon>Eukaryota</taxon>
        <taxon>Sar</taxon>
        <taxon>Alveolata</taxon>
        <taxon>Dinophyceae</taxon>
        <taxon>Suessiales</taxon>
        <taxon>Symbiodiniaceae</taxon>
        <taxon>Symbiodinium</taxon>
    </lineage>
</organism>
<dbReference type="EMBL" id="LSRX01000059">
    <property type="protein sequence ID" value="OLQ11423.1"/>
    <property type="molecule type" value="Genomic_DNA"/>
</dbReference>
<sequence length="568" mass="60634">MEVSRALFCTESPRSTQQIHELFVPLGVETCRTTLPTSVQPVCTATSQRALLVYSLCNVGLLSCGCAVRKRGNQLVMGSLCLVRMVKGSHALGGPCMEVSRALFCTESPRSTQQIHELFVPLGVETCRTTLPTSVQPVCTATSQRALLVYSLCNVGLLSCGCAVRKRGNQLVMGSLCLVRMVKGSHALGGPCMDVSRALFCTESPRSTQQIHELFVPLGVETCRTTLPTSVQPVCTATSQRALLVYSLCNAGLLSCGCAVRKRGNQLVMGSLCLVRMVKGSHALGGPCMDVSRALFCTESPRSTQQIHELFVQLGVETCRTALPQSVRPVCTATSQRALLVCTACVMSVCSPVDVQSASAVTSWSWAVCALSEWSKDPMLLEADAASRKGWSKAQGSPGSASSRVSRLCQRLRLRCGRVLVKRRGCRARANAGLGHPSMITNAPGMQASASRLLWPDVLGRQVLQLMASAPGAQESVGSSGTGYRSISRQPQEDLSSNAQAHVACSASAAAMTGLNSVVRDHSPSSFPARAEDRRSLFPDPSFTCTINSTFQYTQPQSKVMLSARCDG</sequence>
<comment type="caution">
    <text evidence="1">The sequence shown here is derived from an EMBL/GenBank/DDBJ whole genome shotgun (WGS) entry which is preliminary data.</text>
</comment>
<accession>A0A1Q9EVM2</accession>